<dbReference type="AlphaFoldDB" id="A0A6G9CSX5"/>
<evidence type="ECO:0000313" key="1">
    <source>
        <dbReference type="EMBL" id="QIP39920.1"/>
    </source>
</evidence>
<protein>
    <submittedName>
        <fullName evidence="1">Uncharacterized protein</fullName>
    </submittedName>
</protein>
<dbReference type="Proteomes" id="UP000502345">
    <property type="component" value="Chromosome"/>
</dbReference>
<dbReference type="EMBL" id="CP050124">
    <property type="protein sequence ID" value="QIP39920.1"/>
    <property type="molecule type" value="Genomic_DNA"/>
</dbReference>
<gene>
    <name evidence="1" type="ORF">G9444_2675</name>
</gene>
<accession>A0A6G9CSX5</accession>
<reference evidence="1 2" key="1">
    <citation type="submission" date="2020-03" db="EMBL/GenBank/DDBJ databases">
        <title>Screen low temperature-resistant strains for efficient degradation of petroleum hydrocarbons under the low temperature.</title>
        <authorList>
            <person name="Wang Y."/>
            <person name="Chen J."/>
        </authorList>
    </citation>
    <scope>NUCLEOTIDE SEQUENCE [LARGE SCALE GENOMIC DNA]</scope>
    <source>
        <strain evidence="1 2">KB1</strain>
    </source>
</reference>
<proteinExistence type="predicted"/>
<organism evidence="1 2">
    <name type="scientific">Rhodococcus erythropolis</name>
    <name type="common">Arthrobacter picolinophilus</name>
    <dbReference type="NCBI Taxonomy" id="1833"/>
    <lineage>
        <taxon>Bacteria</taxon>
        <taxon>Bacillati</taxon>
        <taxon>Actinomycetota</taxon>
        <taxon>Actinomycetes</taxon>
        <taxon>Mycobacteriales</taxon>
        <taxon>Nocardiaceae</taxon>
        <taxon>Rhodococcus</taxon>
        <taxon>Rhodococcus erythropolis group</taxon>
    </lineage>
</organism>
<evidence type="ECO:0000313" key="2">
    <source>
        <dbReference type="Proteomes" id="UP000502345"/>
    </source>
</evidence>
<sequence>MSRSHPSAGPTTVGDLEPRRDAAFVDRALPRREFFGVCRHVERQHFFLLAAQDGEDAVRGQFGERFRELEVVSKLRAIGFLALADRGDDLAAIPHQLTQFTDQIGVLGEALDEDRPGTVELLVRILRGIGGGISDESIGDGLVAGPRGRSAPWCAASA</sequence>
<name>A0A6G9CSX5_RHOER</name>